<dbReference type="Proteomes" id="UP000633365">
    <property type="component" value="Unassembled WGS sequence"/>
</dbReference>
<evidence type="ECO:0000313" key="2">
    <source>
        <dbReference type="EMBL" id="MBK6090193.1"/>
    </source>
</evidence>
<organism evidence="2 3">
    <name type="scientific">Ruminococcus difficilis</name>
    <dbReference type="NCBI Taxonomy" id="2763069"/>
    <lineage>
        <taxon>Bacteria</taxon>
        <taxon>Bacillati</taxon>
        <taxon>Bacillota</taxon>
        <taxon>Clostridia</taxon>
        <taxon>Eubacteriales</taxon>
        <taxon>Oscillospiraceae</taxon>
        <taxon>Ruminococcus</taxon>
    </lineage>
</organism>
<reference evidence="2" key="1">
    <citation type="submission" date="2021-01" db="EMBL/GenBank/DDBJ databases">
        <title>Genome public.</title>
        <authorList>
            <person name="Liu C."/>
            <person name="Sun Q."/>
        </authorList>
    </citation>
    <scope>NUCLEOTIDE SEQUENCE</scope>
    <source>
        <strain evidence="2">M6</strain>
    </source>
</reference>
<dbReference type="EMBL" id="JAEQMG010000187">
    <property type="protein sequence ID" value="MBK6090193.1"/>
    <property type="molecule type" value="Genomic_DNA"/>
</dbReference>
<gene>
    <name evidence="2" type="ORF">JKK62_16340</name>
</gene>
<keyword evidence="3" id="KW-1185">Reference proteome</keyword>
<dbReference type="RefSeq" id="WP_201428865.1">
    <property type="nucleotide sequence ID" value="NZ_JAEQMG010000187.1"/>
</dbReference>
<evidence type="ECO:0000256" key="1">
    <source>
        <dbReference type="SAM" id="MobiDB-lite"/>
    </source>
</evidence>
<accession>A0A934WUJ3</accession>
<dbReference type="AlphaFoldDB" id="A0A934WUJ3"/>
<comment type="caution">
    <text evidence="2">The sequence shown here is derived from an EMBL/GenBank/DDBJ whole genome shotgun (WGS) entry which is preliminary data.</text>
</comment>
<sequence>MRKENISIAYDSEKLSAVKMYMEQRDTDLKSEMEKSLDALYTKYVPANVREYLDMKSSTQTVSRPKSSRSKPSENKSEVNENV</sequence>
<dbReference type="InterPro" id="IPR046085">
    <property type="entry name" value="DUF6103"/>
</dbReference>
<protein>
    <submittedName>
        <fullName evidence="2">Uncharacterized protein</fullName>
    </submittedName>
</protein>
<proteinExistence type="predicted"/>
<dbReference type="Pfam" id="PF19598">
    <property type="entry name" value="DUF6103"/>
    <property type="match status" value="1"/>
</dbReference>
<name>A0A934WUJ3_9FIRM</name>
<evidence type="ECO:0000313" key="3">
    <source>
        <dbReference type="Proteomes" id="UP000633365"/>
    </source>
</evidence>
<feature type="region of interest" description="Disordered" evidence="1">
    <location>
        <begin position="55"/>
        <end position="83"/>
    </location>
</feature>
<feature type="compositionally biased region" description="Basic and acidic residues" evidence="1">
    <location>
        <begin position="71"/>
        <end position="83"/>
    </location>
</feature>